<accession>A0A7R9AD32</accession>
<feature type="region of interest" description="Disordered" evidence="1">
    <location>
        <begin position="703"/>
        <end position="763"/>
    </location>
</feature>
<dbReference type="Proteomes" id="UP000677054">
    <property type="component" value="Unassembled WGS sequence"/>
</dbReference>
<feature type="non-terminal residue" evidence="2">
    <location>
        <position position="1022"/>
    </location>
</feature>
<feature type="compositionally biased region" description="Basic and acidic residues" evidence="1">
    <location>
        <begin position="626"/>
        <end position="638"/>
    </location>
</feature>
<feature type="compositionally biased region" description="Polar residues" evidence="1">
    <location>
        <begin position="907"/>
        <end position="934"/>
    </location>
</feature>
<feature type="compositionally biased region" description="Acidic residues" evidence="1">
    <location>
        <begin position="672"/>
        <end position="685"/>
    </location>
</feature>
<reference evidence="2" key="1">
    <citation type="submission" date="2020-11" db="EMBL/GenBank/DDBJ databases">
        <authorList>
            <person name="Tran Van P."/>
        </authorList>
    </citation>
    <scope>NUCLEOTIDE SEQUENCE</scope>
</reference>
<feature type="compositionally biased region" description="Polar residues" evidence="1">
    <location>
        <begin position="879"/>
        <end position="889"/>
    </location>
</feature>
<feature type="compositionally biased region" description="Polar residues" evidence="1">
    <location>
        <begin position="608"/>
        <end position="625"/>
    </location>
</feature>
<feature type="region of interest" description="Disordered" evidence="1">
    <location>
        <begin position="235"/>
        <end position="289"/>
    </location>
</feature>
<name>A0A7R9AD32_9CRUS</name>
<feature type="compositionally biased region" description="Polar residues" evidence="1">
    <location>
        <begin position="306"/>
        <end position="318"/>
    </location>
</feature>
<feature type="region of interest" description="Disordered" evidence="1">
    <location>
        <begin position="872"/>
        <end position="938"/>
    </location>
</feature>
<feature type="region of interest" description="Disordered" evidence="1">
    <location>
        <begin position="584"/>
        <end position="688"/>
    </location>
</feature>
<protein>
    <submittedName>
        <fullName evidence="2">Uncharacterized protein</fullName>
    </submittedName>
</protein>
<keyword evidence="3" id="KW-1185">Reference proteome</keyword>
<feature type="compositionally biased region" description="Basic residues" evidence="1">
    <location>
        <begin position="251"/>
        <end position="266"/>
    </location>
</feature>
<dbReference type="AlphaFoldDB" id="A0A7R9AD32"/>
<feature type="compositionally biased region" description="Basic and acidic residues" evidence="1">
    <location>
        <begin position="97"/>
        <end position="158"/>
    </location>
</feature>
<evidence type="ECO:0000313" key="2">
    <source>
        <dbReference type="EMBL" id="CAD7251784.1"/>
    </source>
</evidence>
<feature type="region of interest" description="Disordered" evidence="1">
    <location>
        <begin position="301"/>
        <end position="478"/>
    </location>
</feature>
<gene>
    <name evidence="2" type="ORF">DSTB1V02_LOCUS11546</name>
</gene>
<feature type="compositionally biased region" description="Low complexity" evidence="1">
    <location>
        <begin position="730"/>
        <end position="759"/>
    </location>
</feature>
<organism evidence="2">
    <name type="scientific">Darwinula stevensoni</name>
    <dbReference type="NCBI Taxonomy" id="69355"/>
    <lineage>
        <taxon>Eukaryota</taxon>
        <taxon>Metazoa</taxon>
        <taxon>Ecdysozoa</taxon>
        <taxon>Arthropoda</taxon>
        <taxon>Crustacea</taxon>
        <taxon>Oligostraca</taxon>
        <taxon>Ostracoda</taxon>
        <taxon>Podocopa</taxon>
        <taxon>Podocopida</taxon>
        <taxon>Darwinulocopina</taxon>
        <taxon>Darwinuloidea</taxon>
        <taxon>Darwinulidae</taxon>
        <taxon>Darwinula</taxon>
    </lineage>
</organism>
<dbReference type="EMBL" id="CAJPEV010003825">
    <property type="protein sequence ID" value="CAG0900614.1"/>
    <property type="molecule type" value="Genomic_DNA"/>
</dbReference>
<feature type="region of interest" description="Disordered" evidence="1">
    <location>
        <begin position="979"/>
        <end position="1022"/>
    </location>
</feature>
<feature type="compositionally biased region" description="Basic and acidic residues" evidence="1">
    <location>
        <begin position="193"/>
        <end position="216"/>
    </location>
</feature>
<feature type="compositionally biased region" description="Basic and acidic residues" evidence="1">
    <location>
        <begin position="399"/>
        <end position="413"/>
    </location>
</feature>
<dbReference type="EMBL" id="LR903342">
    <property type="protein sequence ID" value="CAD7251784.1"/>
    <property type="molecule type" value="Genomic_DNA"/>
</dbReference>
<feature type="compositionally biased region" description="Polar residues" evidence="1">
    <location>
        <begin position="420"/>
        <end position="431"/>
    </location>
</feature>
<feature type="region of interest" description="Disordered" evidence="1">
    <location>
        <begin position="1"/>
        <end position="220"/>
    </location>
</feature>
<feature type="compositionally biased region" description="Basic and acidic residues" evidence="1">
    <location>
        <begin position="445"/>
        <end position="466"/>
    </location>
</feature>
<feature type="compositionally biased region" description="Low complexity" evidence="1">
    <location>
        <begin position="982"/>
        <end position="997"/>
    </location>
</feature>
<sequence length="1022" mass="111812">MDHSRRQKDHPACQPRLRNRRISVAEKVAAKKQLPGRDTRQKCSNRKGLNDGRNYTRVKGDAYKEKKELSNQKEKSRSAARLLKRVIPPPGDSSDEEEKKAKEEILEEKSLKESGKQDATPEEKCEKSEICDDHFAGIKDEGLTGRQEADHEERKFSDEASTPPLDCSKEEEANSDPEEVLCQGLSSSQSSVKCEHSVDESKSQISKTEEADREHVGSSLEVDVNSVVQEVCRTAKERGGGGGLLSIGASSRRRRNVKRKEQKPKLLKGVQSPLQSEAKTSGQTKSPELVSELKLKWQRVFKNKKNPSGSSPLMSKSLAQFKRMASSRVIHTKQTSSHQEPSPKEKSASSSPQTPEKPFSLWGRVQDPSPLPSPKGTISPSLDAETESDVGSTSTVILSKEKCAEGERMHESWETDSDDSASTLIQFSGNASPRDVSSLDVMQPCDKKSDDATCNSDDDKAVEHMVGDSSPVGDDIQPCSSSVIESIKDARVDVDHSSTVKLDVPGGETTPRVCMPLLQDEGLLGRDLKPADLKETSDRTAENSLERLSDHLTHQLQDMLKQLETTDANVAKVGAALRKRFELEEDSGGQSIEVHGHTGDEDSGEPKASTSNQNGGDSSPNSHISKFNEKAQKIRPESQESPQKQSDPRKPLEDYLEKLNTARPKELMELCMESDEYAADLEDDGDKSPQLIVDESVDAAEAPHLSPVSDPEDGGADQEGLVGASEEEPSSPSLSRETLQSNEVSSSEVESQSTEHQQSALPDGQMACKVDSEPDVATHSLLEMMYNLICKMTLGIRDEKKMRYIVRNFQVAPVLQMVGVCNHSAVTHILENLEQFADRMVHETQDAFAKEQIQYKRSLIFRALFSVRAKSNHDEGEVSSASPSTSSKQLAPCRSGGIQVQAHKEANTGSLTSEGSQGQLKERTSTASSQQQVLSDKRNVPLSMPILVSDSSVSPSPPPVEAASVGLSINPSETATTLAIMPQQPEQSENSQPSSNNLKKTKTNFAVKKNRSDLGSPRKNHT</sequence>
<evidence type="ECO:0000256" key="1">
    <source>
        <dbReference type="SAM" id="MobiDB-lite"/>
    </source>
</evidence>
<feature type="compositionally biased region" description="Basic and acidic residues" evidence="1">
    <location>
        <begin position="58"/>
        <end position="77"/>
    </location>
</feature>
<feature type="region of interest" description="Disordered" evidence="1">
    <location>
        <begin position="524"/>
        <end position="545"/>
    </location>
</feature>
<feature type="compositionally biased region" description="Basic and acidic residues" evidence="1">
    <location>
        <begin position="646"/>
        <end position="657"/>
    </location>
</feature>
<proteinExistence type="predicted"/>
<evidence type="ECO:0000313" key="3">
    <source>
        <dbReference type="Proteomes" id="UP000677054"/>
    </source>
</evidence>
<feature type="compositionally biased region" description="Polar residues" evidence="1">
    <location>
        <begin position="272"/>
        <end position="286"/>
    </location>
</feature>